<dbReference type="Pfam" id="PF13359">
    <property type="entry name" value="DDE_Tnp_4"/>
    <property type="match status" value="1"/>
</dbReference>
<protein>
    <submittedName>
        <fullName evidence="4">Transposase DDE domain protein</fullName>
    </submittedName>
</protein>
<name>A0A2K8P6D3_STRLA</name>
<evidence type="ECO:0000256" key="1">
    <source>
        <dbReference type="ARBA" id="ARBA00001968"/>
    </source>
</evidence>
<dbReference type="AlphaFoldDB" id="A0A2K8P6D3"/>
<dbReference type="KEGG" id="slx:SLAV_38900"/>
<dbReference type="GO" id="GO:0046872">
    <property type="term" value="F:metal ion binding"/>
    <property type="evidence" value="ECO:0007669"/>
    <property type="project" value="UniProtKB-KW"/>
</dbReference>
<keyword evidence="6" id="KW-1185">Reference proteome</keyword>
<gene>
    <name evidence="4" type="ORF">SLAV_00490</name>
    <name evidence="5" type="ORF">SLAV_38900</name>
</gene>
<dbReference type="KEGG" id="slx:SLAV_00490"/>
<dbReference type="EMBL" id="CP024985">
    <property type="protein sequence ID" value="ATZ22028.1"/>
    <property type="molecule type" value="Genomic_DNA"/>
</dbReference>
<evidence type="ECO:0000313" key="5">
    <source>
        <dbReference type="EMBL" id="ATZ29543.1"/>
    </source>
</evidence>
<evidence type="ECO:0000313" key="4">
    <source>
        <dbReference type="EMBL" id="ATZ22028.1"/>
    </source>
</evidence>
<evidence type="ECO:0000313" key="6">
    <source>
        <dbReference type="Proteomes" id="UP000231791"/>
    </source>
</evidence>
<reference evidence="4 6" key="1">
    <citation type="submission" date="2017-11" db="EMBL/GenBank/DDBJ databases">
        <title>Complete genome sequence of Streptomyces lavendulae subsp. lavendulae CCM 3239 (formerly 'Streptomyces aureofaciens CCM 3239'), the producer of the angucycline-type antibiotic auricin.</title>
        <authorList>
            <person name="Busche T."/>
            <person name="Novakova R."/>
            <person name="Al'Dilaimi A."/>
            <person name="Homerova D."/>
            <person name="Feckova L."/>
            <person name="Rezuchova B."/>
            <person name="Mingyar E."/>
            <person name="Csolleiova D."/>
            <person name="Bekeova C."/>
            <person name="Winkler A."/>
            <person name="Sevcikova B."/>
            <person name="Kalinowski J."/>
            <person name="Kormanec J."/>
            <person name="Ruckert C."/>
        </authorList>
    </citation>
    <scope>NUCLEOTIDE SEQUENCE [LARGE SCALE GENOMIC DNA]</scope>
    <source>
        <strain evidence="4 6">CCM 3239</strain>
    </source>
</reference>
<dbReference type="Proteomes" id="UP000231791">
    <property type="component" value="Chromosome"/>
</dbReference>
<dbReference type="GeneID" id="49388716"/>
<dbReference type="OrthoDB" id="3255673at2"/>
<feature type="domain" description="DDE Tnp4" evidence="3">
    <location>
        <begin position="115"/>
        <end position="272"/>
    </location>
</feature>
<keyword evidence="2" id="KW-0479">Metal-binding</keyword>
<sequence length="277" mass="30815">MKTNQPAEGSRDAVYQVRLPLSKSTIDLVAGLIRQRRNRLGTRWRKLDPGSQAIVVLAVLRHDQRLVDMAGGNAVSAPTVRRWVEEAVNLLSARAPRLDRTLKKIAKKGGVVVLLDGTLVRTRRRTGRDNRMNYSGKHKAHGLLFLALTDVKGNLIWISPARPGRSSEITAARHDKITARLREAGLGALADLGFVGLDDQPETDPVIITGRKATKNHKLTDAEKEANRLLNRERAAVEHGFANLKSWRILTKVRMNARHATTLLRALLVLTNTEVQR</sequence>
<dbReference type="InterPro" id="IPR027806">
    <property type="entry name" value="HARBI1_dom"/>
</dbReference>
<evidence type="ECO:0000256" key="2">
    <source>
        <dbReference type="ARBA" id="ARBA00022723"/>
    </source>
</evidence>
<accession>A0A2K8P6D3</accession>
<proteinExistence type="predicted"/>
<dbReference type="EMBL" id="CP024985">
    <property type="protein sequence ID" value="ATZ29543.1"/>
    <property type="molecule type" value="Genomic_DNA"/>
</dbReference>
<organism evidence="4 6">
    <name type="scientific">Streptomyces lavendulae subsp. lavendulae</name>
    <dbReference type="NCBI Taxonomy" id="58340"/>
    <lineage>
        <taxon>Bacteria</taxon>
        <taxon>Bacillati</taxon>
        <taxon>Actinomycetota</taxon>
        <taxon>Actinomycetes</taxon>
        <taxon>Kitasatosporales</taxon>
        <taxon>Streptomycetaceae</taxon>
        <taxon>Streptomyces</taxon>
    </lineage>
</organism>
<comment type="cofactor">
    <cofactor evidence="1">
        <name>a divalent metal cation</name>
        <dbReference type="ChEBI" id="CHEBI:60240"/>
    </cofactor>
</comment>
<dbReference type="RefSeq" id="WP_051841435.1">
    <property type="nucleotide sequence ID" value="NZ_CP024985.1"/>
</dbReference>
<evidence type="ECO:0000259" key="3">
    <source>
        <dbReference type="Pfam" id="PF13359"/>
    </source>
</evidence>